<feature type="transmembrane region" description="Helical" evidence="6">
    <location>
        <begin position="63"/>
        <end position="87"/>
    </location>
</feature>
<dbReference type="InterPro" id="IPR051423">
    <property type="entry name" value="CD225/Dispanin"/>
</dbReference>
<comment type="similarity">
    <text evidence="2">Belongs to the CD225/Dispanin family.</text>
</comment>
<dbReference type="AlphaFoldDB" id="A0A8B7YSA0"/>
<accession>A0A8B7YSA0</accession>
<keyword evidence="3 6" id="KW-0812">Transmembrane</keyword>
<dbReference type="OMA" id="KGNDWEA"/>
<dbReference type="RefSeq" id="XP_022094261.1">
    <property type="nucleotide sequence ID" value="XM_022238569.1"/>
</dbReference>
<evidence type="ECO:0000256" key="4">
    <source>
        <dbReference type="ARBA" id="ARBA00022989"/>
    </source>
</evidence>
<name>A0A8B7YSA0_ACAPL</name>
<dbReference type="PANTHER" id="PTHR14948">
    <property type="entry name" value="NG5"/>
    <property type="match status" value="1"/>
</dbReference>
<dbReference type="Pfam" id="PF04505">
    <property type="entry name" value="CD225"/>
    <property type="match status" value="1"/>
</dbReference>
<dbReference type="KEGG" id="aplc:110981203"/>
<dbReference type="Proteomes" id="UP000694845">
    <property type="component" value="Unplaced"/>
</dbReference>
<comment type="subcellular location">
    <subcellularLocation>
        <location evidence="1">Membrane</location>
    </subcellularLocation>
</comment>
<organism evidence="7 8">
    <name type="scientific">Acanthaster planci</name>
    <name type="common">Crown-of-thorns starfish</name>
    <dbReference type="NCBI Taxonomy" id="133434"/>
    <lineage>
        <taxon>Eukaryota</taxon>
        <taxon>Metazoa</taxon>
        <taxon>Echinodermata</taxon>
        <taxon>Eleutherozoa</taxon>
        <taxon>Asterozoa</taxon>
        <taxon>Asteroidea</taxon>
        <taxon>Valvatacea</taxon>
        <taxon>Valvatida</taxon>
        <taxon>Acanthasteridae</taxon>
        <taxon>Acanthaster</taxon>
    </lineage>
</organism>
<dbReference type="OrthoDB" id="5982942at2759"/>
<feature type="transmembrane region" description="Helical" evidence="6">
    <location>
        <begin position="16"/>
        <end position="36"/>
    </location>
</feature>
<evidence type="ECO:0000256" key="1">
    <source>
        <dbReference type="ARBA" id="ARBA00004370"/>
    </source>
</evidence>
<evidence type="ECO:0000256" key="5">
    <source>
        <dbReference type="ARBA" id="ARBA00023136"/>
    </source>
</evidence>
<dbReference type="InterPro" id="IPR007593">
    <property type="entry name" value="CD225/Dispanin_fam"/>
</dbReference>
<keyword evidence="5 6" id="KW-0472">Membrane</keyword>
<evidence type="ECO:0000313" key="7">
    <source>
        <dbReference type="Proteomes" id="UP000694845"/>
    </source>
</evidence>
<evidence type="ECO:0000256" key="3">
    <source>
        <dbReference type="ARBA" id="ARBA00022692"/>
    </source>
</evidence>
<proteinExistence type="inferred from homology"/>
<keyword evidence="7" id="KW-1185">Reference proteome</keyword>
<sequence>MDKGDVIEEVKPQKDYFVFSIVSFFFCPVFGILAIWKSSKTREKLRKGDDWYAELAAMDALKWALTAVAVGGAVYFMAILLVIYWLVRYYFGNDESPFIDL</sequence>
<dbReference type="GO" id="GO:0016020">
    <property type="term" value="C:membrane"/>
    <property type="evidence" value="ECO:0007669"/>
    <property type="project" value="UniProtKB-SubCell"/>
</dbReference>
<gene>
    <name evidence="8" type="primary">LOC110981203</name>
</gene>
<evidence type="ECO:0000256" key="2">
    <source>
        <dbReference type="ARBA" id="ARBA00006843"/>
    </source>
</evidence>
<dbReference type="PANTHER" id="PTHR14948:SF25">
    <property type="entry name" value="DUF4190 DOMAIN-CONTAINING PROTEIN"/>
    <property type="match status" value="1"/>
</dbReference>
<evidence type="ECO:0000313" key="8">
    <source>
        <dbReference type="RefSeq" id="XP_022094261.1"/>
    </source>
</evidence>
<evidence type="ECO:0000256" key="6">
    <source>
        <dbReference type="SAM" id="Phobius"/>
    </source>
</evidence>
<reference evidence="8" key="1">
    <citation type="submission" date="2025-08" db="UniProtKB">
        <authorList>
            <consortium name="RefSeq"/>
        </authorList>
    </citation>
    <scope>IDENTIFICATION</scope>
</reference>
<dbReference type="GeneID" id="110981203"/>
<protein>
    <submittedName>
        <fullName evidence="8">Uncharacterized protein LOC110981203</fullName>
    </submittedName>
</protein>
<keyword evidence="4 6" id="KW-1133">Transmembrane helix</keyword>